<gene>
    <name evidence="1" type="ORF">DPV79_41765</name>
</gene>
<dbReference type="EMBL" id="QMFZ01000164">
    <property type="protein sequence ID" value="RBB30861.1"/>
    <property type="molecule type" value="Genomic_DNA"/>
</dbReference>
<dbReference type="AlphaFoldDB" id="A0A365QFR7"/>
<feature type="non-terminal residue" evidence="1">
    <location>
        <position position="26"/>
    </location>
</feature>
<name>A0A365QFR7_9BURK</name>
<proteinExistence type="predicted"/>
<evidence type="ECO:0000313" key="1">
    <source>
        <dbReference type="EMBL" id="RBB30861.1"/>
    </source>
</evidence>
<comment type="caution">
    <text evidence="1">The sequence shown here is derived from an EMBL/GenBank/DDBJ whole genome shotgun (WGS) entry which is preliminary data.</text>
</comment>
<accession>A0A365QFR7</accession>
<protein>
    <submittedName>
        <fullName evidence="1">Beta-1,6-N-acetyl-D-glucosamine N-deacetylase</fullName>
    </submittedName>
</protein>
<organism evidence="1 2">
    <name type="scientific">Burkholderia reimsis</name>
    <dbReference type="NCBI Taxonomy" id="2234132"/>
    <lineage>
        <taxon>Bacteria</taxon>
        <taxon>Pseudomonadati</taxon>
        <taxon>Pseudomonadota</taxon>
        <taxon>Betaproteobacteria</taxon>
        <taxon>Burkholderiales</taxon>
        <taxon>Burkholderiaceae</taxon>
        <taxon>Burkholderia</taxon>
    </lineage>
</organism>
<sequence length="26" mass="2987">MKYRKLIILVLSILIILPVSTLDGHH</sequence>
<keyword evidence="2" id="KW-1185">Reference proteome</keyword>
<dbReference type="Proteomes" id="UP000252458">
    <property type="component" value="Unassembled WGS sequence"/>
</dbReference>
<evidence type="ECO:0000313" key="2">
    <source>
        <dbReference type="Proteomes" id="UP000252458"/>
    </source>
</evidence>
<reference evidence="1 2" key="1">
    <citation type="submission" date="2018-06" db="EMBL/GenBank/DDBJ databases">
        <title>Draft genome sequence of Burkholderia reimsis strain BE51 isolated from a French agricultural soil.</title>
        <authorList>
            <person name="Esmaeel Q."/>
        </authorList>
    </citation>
    <scope>NUCLEOTIDE SEQUENCE [LARGE SCALE GENOMIC DNA]</scope>
    <source>
        <strain evidence="1 2">BE51</strain>
    </source>
</reference>